<dbReference type="GeneID" id="56565917"/>
<dbReference type="InterPro" id="IPR039561">
    <property type="entry name" value="Peptidase_M15C"/>
</dbReference>
<protein>
    <submittedName>
        <fullName evidence="1">Putative cysteine peptidase, peptidase M15 family</fullName>
    </submittedName>
</protein>
<keyword evidence="2" id="KW-1185">Reference proteome</keyword>
<reference evidence="2" key="1">
    <citation type="submission" date="2016-09" db="EMBL/GenBank/DDBJ databases">
        <title>Comparative genomics of the Campylobacter concisus group.</title>
        <authorList>
            <person name="Miller W.G."/>
            <person name="Yee E."/>
            <person name="Chapman M.H."/>
            <person name="Huynh S."/>
            <person name="Bono J.L."/>
            <person name="On S.L.W."/>
            <person name="StLeger J."/>
            <person name="Foster G."/>
            <person name="Parker C.T."/>
        </authorList>
    </citation>
    <scope>NUCLEOTIDE SEQUENCE [LARGE SCALE GENOMIC DNA]</scope>
    <source>
        <strain evidence="2">RM18021</strain>
    </source>
</reference>
<dbReference type="Gene3D" id="3.30.1380.10">
    <property type="match status" value="1"/>
</dbReference>
<evidence type="ECO:0000313" key="1">
    <source>
        <dbReference type="EMBL" id="AQW87164.1"/>
    </source>
</evidence>
<dbReference type="SUPFAM" id="SSF55166">
    <property type="entry name" value="Hedgehog/DD-peptidase"/>
    <property type="match status" value="1"/>
</dbReference>
<sequence length="113" mass="13715">MPLGKEQEDFTKDLNKLLTYLHNNNYNVRCGELFRTQEQQEIYYQRKLTKTKNSYHTKKLAIDLFIFKNDTWLKTKEQLQPIGDYWESLNNINKWGGNYNSFIDCVHFERRAK</sequence>
<evidence type="ECO:0000313" key="2">
    <source>
        <dbReference type="Proteomes" id="UP000190868"/>
    </source>
</evidence>
<proteinExistence type="predicted"/>
<organism evidence="1 2">
    <name type="scientific">Campylobacter pinnipediorum subsp. caledonicus</name>
    <dbReference type="NCBI Taxonomy" id="1874362"/>
    <lineage>
        <taxon>Bacteria</taxon>
        <taxon>Pseudomonadati</taxon>
        <taxon>Campylobacterota</taxon>
        <taxon>Epsilonproteobacteria</taxon>
        <taxon>Campylobacterales</taxon>
        <taxon>Campylobacteraceae</taxon>
        <taxon>Campylobacter</taxon>
    </lineage>
</organism>
<dbReference type="Pfam" id="PF13539">
    <property type="entry name" value="Peptidase_M15_4"/>
    <property type="match status" value="1"/>
</dbReference>
<dbReference type="EMBL" id="CP017258">
    <property type="protein sequence ID" value="AQW87164.1"/>
    <property type="molecule type" value="Genomic_DNA"/>
</dbReference>
<name>A0A1S6U5Z6_9BACT</name>
<dbReference type="GO" id="GO:0008233">
    <property type="term" value="F:peptidase activity"/>
    <property type="evidence" value="ECO:0007669"/>
    <property type="project" value="InterPro"/>
</dbReference>
<gene>
    <name evidence="1" type="ORF">CPIN18021_0317</name>
</gene>
<accession>A0A1S6U5Z6</accession>
<dbReference type="KEGG" id="cpin:CPIN18020_0277"/>
<dbReference type="Proteomes" id="UP000190868">
    <property type="component" value="Chromosome"/>
</dbReference>
<dbReference type="RefSeq" id="WP_078422840.1">
    <property type="nucleotide sequence ID" value="NZ_CP017018.1"/>
</dbReference>
<dbReference type="AlphaFoldDB" id="A0A1S6U5Z6"/>
<dbReference type="InterPro" id="IPR009045">
    <property type="entry name" value="Zn_M74/Hedgehog-like"/>
</dbReference>